<dbReference type="InterPro" id="IPR005559">
    <property type="entry name" value="CG-1_dom"/>
</dbReference>
<evidence type="ECO:0000259" key="4">
    <source>
        <dbReference type="PROSITE" id="PS51437"/>
    </source>
</evidence>
<keyword evidence="3" id="KW-0539">Nucleus</keyword>
<dbReference type="SMART" id="SM01076">
    <property type="entry name" value="CG-1"/>
    <property type="match status" value="1"/>
</dbReference>
<sequence>MKAGSIFLFDRKVLPDFSKDGHHWRKNKDGETVKEAHEKFTAGSIDVLHCYYVHGEDNKNFQRRRNGHGGCLETQNIL</sequence>
<keyword evidence="2" id="KW-0804">Transcription</keyword>
<dbReference type="PROSITE" id="PS51437">
    <property type="entry name" value="CG_1"/>
    <property type="match status" value="1"/>
</dbReference>
<dbReference type="PANTHER" id="PTHR23335:SF0">
    <property type="entry name" value="CALMODULIN-BINDING TRANSCRIPTION ACTIVATOR 2-LIKE ISOFORM X1"/>
    <property type="match status" value="1"/>
</dbReference>
<dbReference type="Pfam" id="PF03859">
    <property type="entry name" value="CG-1"/>
    <property type="match status" value="1"/>
</dbReference>
<evidence type="ECO:0000313" key="6">
    <source>
        <dbReference type="Proteomes" id="UP000824120"/>
    </source>
</evidence>
<keyword evidence="6" id="KW-1185">Reference proteome</keyword>
<proteinExistence type="predicted"/>
<evidence type="ECO:0000256" key="1">
    <source>
        <dbReference type="ARBA" id="ARBA00004123"/>
    </source>
</evidence>
<dbReference type="OrthoDB" id="407555at2759"/>
<evidence type="ECO:0000256" key="2">
    <source>
        <dbReference type="ARBA" id="ARBA00023163"/>
    </source>
</evidence>
<name>A0A9J5VZ61_SOLCO</name>
<dbReference type="GO" id="GO:0006357">
    <property type="term" value="P:regulation of transcription by RNA polymerase II"/>
    <property type="evidence" value="ECO:0007669"/>
    <property type="project" value="TreeGrafter"/>
</dbReference>
<protein>
    <recommendedName>
        <fullName evidence="4">CG-1 domain-containing protein</fullName>
    </recommendedName>
</protein>
<dbReference type="AlphaFoldDB" id="A0A9J5VZ61"/>
<comment type="subcellular location">
    <subcellularLocation>
        <location evidence="1">Nucleus</location>
    </subcellularLocation>
</comment>
<comment type="caution">
    <text evidence="5">The sequence shown here is derived from an EMBL/GenBank/DDBJ whole genome shotgun (WGS) entry which is preliminary data.</text>
</comment>
<dbReference type="GO" id="GO:0005634">
    <property type="term" value="C:nucleus"/>
    <property type="evidence" value="ECO:0007669"/>
    <property type="project" value="UniProtKB-SubCell"/>
</dbReference>
<dbReference type="PANTHER" id="PTHR23335">
    <property type="entry name" value="CALMODULIN-BINDING TRANSCRIPTION ACTIVATOR CAMTA"/>
    <property type="match status" value="1"/>
</dbReference>
<gene>
    <name evidence="5" type="ORF">H5410_064503</name>
</gene>
<dbReference type="GO" id="GO:0003690">
    <property type="term" value="F:double-stranded DNA binding"/>
    <property type="evidence" value="ECO:0007669"/>
    <property type="project" value="TreeGrafter"/>
</dbReference>
<organism evidence="5 6">
    <name type="scientific">Solanum commersonii</name>
    <name type="common">Commerson's wild potato</name>
    <name type="synonym">Commerson's nightshade</name>
    <dbReference type="NCBI Taxonomy" id="4109"/>
    <lineage>
        <taxon>Eukaryota</taxon>
        <taxon>Viridiplantae</taxon>
        <taxon>Streptophyta</taxon>
        <taxon>Embryophyta</taxon>
        <taxon>Tracheophyta</taxon>
        <taxon>Spermatophyta</taxon>
        <taxon>Magnoliopsida</taxon>
        <taxon>eudicotyledons</taxon>
        <taxon>Gunneridae</taxon>
        <taxon>Pentapetalae</taxon>
        <taxon>asterids</taxon>
        <taxon>lamiids</taxon>
        <taxon>Solanales</taxon>
        <taxon>Solanaceae</taxon>
        <taxon>Solanoideae</taxon>
        <taxon>Solaneae</taxon>
        <taxon>Solanum</taxon>
    </lineage>
</organism>
<evidence type="ECO:0000256" key="3">
    <source>
        <dbReference type="ARBA" id="ARBA00023242"/>
    </source>
</evidence>
<dbReference type="Proteomes" id="UP000824120">
    <property type="component" value="Unassembled WGS sequence"/>
</dbReference>
<dbReference type="GO" id="GO:0003712">
    <property type="term" value="F:transcription coregulator activity"/>
    <property type="evidence" value="ECO:0007669"/>
    <property type="project" value="TreeGrafter"/>
</dbReference>
<reference evidence="5" key="1">
    <citation type="submission" date="2020-09" db="EMBL/GenBank/DDBJ databases">
        <title>De no assembly of potato wild relative species, Solanum commersonii.</title>
        <authorList>
            <person name="Cho K."/>
        </authorList>
    </citation>
    <scope>NUCLEOTIDE SEQUENCE</scope>
    <source>
        <strain evidence="5">LZ3.2</strain>
        <tissue evidence="5">Leaf</tissue>
    </source>
</reference>
<feature type="domain" description="CG-1" evidence="4">
    <location>
        <begin position="1"/>
        <end position="78"/>
    </location>
</feature>
<evidence type="ECO:0000313" key="5">
    <source>
        <dbReference type="EMBL" id="KAG5568477.1"/>
    </source>
</evidence>
<dbReference type="EMBL" id="JACXVP010000109">
    <property type="protein sequence ID" value="KAG5568477.1"/>
    <property type="molecule type" value="Genomic_DNA"/>
</dbReference>
<accession>A0A9J5VZ61</accession>